<dbReference type="HOGENOM" id="CLU_3044312_0_0_11"/>
<sequence length="54" mass="5302">MTGPAGRHRGLGGGVRRRRASPGEWSGRGAPSSFPAAPPGDGGHKPGGSRAGLV</sequence>
<gene>
    <name evidence="2" type="ORF">KCH_30880</name>
</gene>
<keyword evidence="3" id="KW-1185">Reference proteome</keyword>
<dbReference type="EMBL" id="JNBY01000087">
    <property type="protein sequence ID" value="KDN84989.1"/>
    <property type="molecule type" value="Genomic_DNA"/>
</dbReference>
<evidence type="ECO:0000313" key="3">
    <source>
        <dbReference type="Proteomes" id="UP000027178"/>
    </source>
</evidence>
<name>A0A066YYB0_9ACTN</name>
<proteinExistence type="predicted"/>
<protein>
    <submittedName>
        <fullName evidence="2">Uncharacterized protein</fullName>
    </submittedName>
</protein>
<feature type="region of interest" description="Disordered" evidence="1">
    <location>
        <begin position="1"/>
        <end position="54"/>
    </location>
</feature>
<evidence type="ECO:0000313" key="2">
    <source>
        <dbReference type="EMBL" id="KDN84989.1"/>
    </source>
</evidence>
<comment type="caution">
    <text evidence="2">The sequence shown here is derived from an EMBL/GenBank/DDBJ whole genome shotgun (WGS) entry which is preliminary data.</text>
</comment>
<feature type="compositionally biased region" description="Basic residues" evidence="1">
    <location>
        <begin position="1"/>
        <end position="20"/>
    </location>
</feature>
<dbReference type="Proteomes" id="UP000027178">
    <property type="component" value="Unassembled WGS sequence"/>
</dbReference>
<organism evidence="2 3">
    <name type="scientific">Kitasatospora cheerisanensis KCTC 2395</name>
    <dbReference type="NCBI Taxonomy" id="1348663"/>
    <lineage>
        <taxon>Bacteria</taxon>
        <taxon>Bacillati</taxon>
        <taxon>Actinomycetota</taxon>
        <taxon>Actinomycetes</taxon>
        <taxon>Kitasatosporales</taxon>
        <taxon>Streptomycetaceae</taxon>
        <taxon>Kitasatospora</taxon>
    </lineage>
</organism>
<reference evidence="2 3" key="1">
    <citation type="submission" date="2014-05" db="EMBL/GenBank/DDBJ databases">
        <title>Draft Genome Sequence of Kitasatospora cheerisanensis KCTC 2395.</title>
        <authorList>
            <person name="Nam D.H."/>
        </authorList>
    </citation>
    <scope>NUCLEOTIDE SEQUENCE [LARGE SCALE GENOMIC DNA]</scope>
    <source>
        <strain evidence="2 3">KCTC 2395</strain>
    </source>
</reference>
<accession>A0A066YYB0</accession>
<dbReference type="AlphaFoldDB" id="A0A066YYB0"/>
<evidence type="ECO:0000256" key="1">
    <source>
        <dbReference type="SAM" id="MobiDB-lite"/>
    </source>
</evidence>
<feature type="compositionally biased region" description="Gly residues" evidence="1">
    <location>
        <begin position="45"/>
        <end position="54"/>
    </location>
</feature>